<dbReference type="RefSeq" id="WP_063088406.1">
    <property type="nucleotide sequence ID" value="NZ_JPVZ01000006.1"/>
</dbReference>
<dbReference type="EMBL" id="JPVZ01000006">
    <property type="protein sequence ID" value="OAZ09156.1"/>
    <property type="molecule type" value="Genomic_DNA"/>
</dbReference>
<proteinExistence type="predicted"/>
<comment type="caution">
    <text evidence="2">The sequence shown here is derived from an EMBL/GenBank/DDBJ whole genome shotgun (WGS) entry which is preliminary data.</text>
</comment>
<evidence type="ECO:0000256" key="1">
    <source>
        <dbReference type="SAM" id="MobiDB-lite"/>
    </source>
</evidence>
<evidence type="ECO:0000313" key="2">
    <source>
        <dbReference type="EMBL" id="OAZ09156.1"/>
    </source>
</evidence>
<feature type="region of interest" description="Disordered" evidence="1">
    <location>
        <begin position="1"/>
        <end position="41"/>
    </location>
</feature>
<feature type="compositionally biased region" description="Acidic residues" evidence="1">
    <location>
        <begin position="1"/>
        <end position="10"/>
    </location>
</feature>
<dbReference type="AlphaFoldDB" id="A0A853KZ28"/>
<protein>
    <submittedName>
        <fullName evidence="2">Uncharacterized protein</fullName>
    </submittedName>
</protein>
<name>A0A853KZ28_9PROT</name>
<organism evidence="2 3">
    <name type="scientific">Thalassospira tepidiphila MCCC 1A03514</name>
    <dbReference type="NCBI Taxonomy" id="1177930"/>
    <lineage>
        <taxon>Bacteria</taxon>
        <taxon>Pseudomonadati</taxon>
        <taxon>Pseudomonadota</taxon>
        <taxon>Alphaproteobacteria</taxon>
        <taxon>Rhodospirillales</taxon>
        <taxon>Thalassospiraceae</taxon>
        <taxon>Thalassospira</taxon>
    </lineage>
</organism>
<sequence>MSLEDADSQESGDQKGEGQDNTETSSWLGQADPMFMGDGSDYKEKFDYAASAQGEQTKDVT</sequence>
<gene>
    <name evidence="2" type="ORF">TH4_14965</name>
</gene>
<accession>A0A853KZ28</accession>
<reference evidence="2 3" key="1">
    <citation type="submission" date="2014-07" db="EMBL/GenBank/DDBJ databases">
        <title>Draft genome sequence of Thalassospira tepidiphila 1-1B.</title>
        <authorList>
            <person name="Lai Q."/>
            <person name="Shao Z."/>
        </authorList>
    </citation>
    <scope>NUCLEOTIDE SEQUENCE [LARGE SCALE GENOMIC DNA]</scope>
    <source>
        <strain evidence="2 3">MCCC 1A03514</strain>
    </source>
</reference>
<evidence type="ECO:0000313" key="3">
    <source>
        <dbReference type="Proteomes" id="UP000094009"/>
    </source>
</evidence>
<dbReference type="Proteomes" id="UP000094009">
    <property type="component" value="Unassembled WGS sequence"/>
</dbReference>
<feature type="compositionally biased region" description="Polar residues" evidence="1">
    <location>
        <begin position="19"/>
        <end position="28"/>
    </location>
</feature>